<evidence type="ECO:0000313" key="2">
    <source>
        <dbReference type="EMBL" id="HGM58221.1"/>
    </source>
</evidence>
<comment type="caution">
    <text evidence="2">The sequence shown here is derived from an EMBL/GenBank/DDBJ whole genome shotgun (WGS) entry which is preliminary data.</text>
</comment>
<sequence length="101" mass="11518">MIEKCELEVELKDFDRKFLESIIKTLKPDTFDLPINCSIDLKTIDSKLIIKIMCRNISNLRTLFFSYFTILSTLIELGESLNGSTETTTRGSTNNSSIPSY</sequence>
<dbReference type="EMBL" id="DTBJ01000013">
    <property type="protein sequence ID" value="HGM58221.1"/>
    <property type="molecule type" value="Genomic_DNA"/>
</dbReference>
<gene>
    <name evidence="2" type="ORF">ENU14_01335</name>
</gene>
<name>A0A7C4D6N2_STAMA</name>
<organism evidence="2">
    <name type="scientific">Staphylothermus marinus</name>
    <dbReference type="NCBI Taxonomy" id="2280"/>
    <lineage>
        <taxon>Archaea</taxon>
        <taxon>Thermoproteota</taxon>
        <taxon>Thermoprotei</taxon>
        <taxon>Desulfurococcales</taxon>
        <taxon>Desulfurococcaceae</taxon>
        <taxon>Staphylothermus</taxon>
    </lineage>
</organism>
<feature type="region of interest" description="Disordered" evidence="1">
    <location>
        <begin position="82"/>
        <end position="101"/>
    </location>
</feature>
<evidence type="ECO:0008006" key="3">
    <source>
        <dbReference type="Google" id="ProtNLM"/>
    </source>
</evidence>
<reference evidence="2" key="1">
    <citation type="journal article" date="2020" name="mSystems">
        <title>Genome- and Community-Level Interaction Insights into Carbon Utilization and Element Cycling Functions of Hydrothermarchaeota in Hydrothermal Sediment.</title>
        <authorList>
            <person name="Zhou Z."/>
            <person name="Liu Y."/>
            <person name="Xu W."/>
            <person name="Pan J."/>
            <person name="Luo Z.H."/>
            <person name="Li M."/>
        </authorList>
    </citation>
    <scope>NUCLEOTIDE SEQUENCE [LARGE SCALE GENOMIC DNA]</scope>
    <source>
        <strain evidence="2">SpSt-642</strain>
    </source>
</reference>
<evidence type="ECO:0000256" key="1">
    <source>
        <dbReference type="SAM" id="MobiDB-lite"/>
    </source>
</evidence>
<dbReference type="Gene3D" id="3.30.310.50">
    <property type="entry name" value="Alpha-D-phosphohexomutase, C-terminal domain"/>
    <property type="match status" value="1"/>
</dbReference>
<dbReference type="AlphaFoldDB" id="A0A7C4D6N2"/>
<protein>
    <recommendedName>
        <fullName evidence="3">KEOPS complex Pcc1-like subunit</fullName>
    </recommendedName>
</protein>
<accession>A0A7C4D6N2</accession>
<proteinExistence type="predicted"/>